<dbReference type="EMBL" id="GBRH01282234">
    <property type="protein sequence ID" value="JAD15661.1"/>
    <property type="molecule type" value="Transcribed_RNA"/>
</dbReference>
<proteinExistence type="predicted"/>
<evidence type="ECO:0000313" key="1">
    <source>
        <dbReference type="EMBL" id="JAD15661.1"/>
    </source>
</evidence>
<reference evidence="1" key="1">
    <citation type="submission" date="2014-09" db="EMBL/GenBank/DDBJ databases">
        <authorList>
            <person name="Magalhaes I.L.F."/>
            <person name="Oliveira U."/>
            <person name="Santos F.R."/>
            <person name="Vidigal T.H.D.A."/>
            <person name="Brescovit A.D."/>
            <person name="Santos A.J."/>
        </authorList>
    </citation>
    <scope>NUCLEOTIDE SEQUENCE</scope>
    <source>
        <tissue evidence="1">Shoot tissue taken approximately 20 cm above the soil surface</tissue>
    </source>
</reference>
<organism evidence="1">
    <name type="scientific">Arundo donax</name>
    <name type="common">Giant reed</name>
    <name type="synonym">Donax arundinaceus</name>
    <dbReference type="NCBI Taxonomy" id="35708"/>
    <lineage>
        <taxon>Eukaryota</taxon>
        <taxon>Viridiplantae</taxon>
        <taxon>Streptophyta</taxon>
        <taxon>Embryophyta</taxon>
        <taxon>Tracheophyta</taxon>
        <taxon>Spermatophyta</taxon>
        <taxon>Magnoliopsida</taxon>
        <taxon>Liliopsida</taxon>
        <taxon>Poales</taxon>
        <taxon>Poaceae</taxon>
        <taxon>PACMAD clade</taxon>
        <taxon>Arundinoideae</taxon>
        <taxon>Arundineae</taxon>
        <taxon>Arundo</taxon>
    </lineage>
</organism>
<dbReference type="AlphaFoldDB" id="A0A0A8XPP6"/>
<reference evidence="1" key="2">
    <citation type="journal article" date="2015" name="Data Brief">
        <title>Shoot transcriptome of the giant reed, Arundo donax.</title>
        <authorList>
            <person name="Barrero R.A."/>
            <person name="Guerrero F.D."/>
            <person name="Moolhuijzen P."/>
            <person name="Goolsby J.A."/>
            <person name="Tidwell J."/>
            <person name="Bellgard S.E."/>
            <person name="Bellgard M.I."/>
        </authorList>
    </citation>
    <scope>NUCLEOTIDE SEQUENCE</scope>
    <source>
        <tissue evidence="1">Shoot tissue taken approximately 20 cm above the soil surface</tissue>
    </source>
</reference>
<sequence>MLYANQLIDCLYFHKVKSRAFIPYLRQWMNKELRAASIPHLWSGCAHAYYAQL</sequence>
<accession>A0A0A8XPP6</accession>
<name>A0A0A8XPP6_ARUDO</name>
<protein>
    <submittedName>
        <fullName evidence="1">Uncharacterized protein</fullName>
    </submittedName>
</protein>